<dbReference type="Gramene" id="RZC53715">
    <property type="protein sequence ID" value="RZC53715"/>
    <property type="gene ID" value="C5167_012572"/>
</dbReference>
<evidence type="ECO:0000256" key="1">
    <source>
        <dbReference type="SAM" id="MobiDB-lite"/>
    </source>
</evidence>
<evidence type="ECO:0000313" key="3">
    <source>
        <dbReference type="Proteomes" id="UP000316621"/>
    </source>
</evidence>
<dbReference type="Proteomes" id="UP000316621">
    <property type="component" value="Chromosome 3"/>
</dbReference>
<evidence type="ECO:0000313" key="2">
    <source>
        <dbReference type="EMBL" id="RZC53715.1"/>
    </source>
</evidence>
<gene>
    <name evidence="2" type="ORF">C5167_012572</name>
</gene>
<accession>A0A4Y7J243</accession>
<sequence>MESLTRRRTQVGIFVLLFIFISLNQLSVTIYSAPYDNELINSHLRKLLARPPRTRPPPPKANPSKQFEVPPPGPPPPDNGQ</sequence>
<protein>
    <submittedName>
        <fullName evidence="2">Uncharacterized protein</fullName>
    </submittedName>
</protein>
<reference evidence="2 3" key="1">
    <citation type="journal article" date="2018" name="Science">
        <title>The opium poppy genome and morphinan production.</title>
        <authorList>
            <person name="Guo L."/>
            <person name="Winzer T."/>
            <person name="Yang X."/>
            <person name="Li Y."/>
            <person name="Ning Z."/>
            <person name="He Z."/>
            <person name="Teodor R."/>
            <person name="Lu Y."/>
            <person name="Bowser T.A."/>
            <person name="Graham I.A."/>
            <person name="Ye K."/>
        </authorList>
    </citation>
    <scope>NUCLEOTIDE SEQUENCE [LARGE SCALE GENOMIC DNA]</scope>
    <source>
        <strain evidence="3">cv. HN1</strain>
        <tissue evidence="2">Leaves</tissue>
    </source>
</reference>
<dbReference type="AlphaFoldDB" id="A0A4Y7J243"/>
<keyword evidence="3" id="KW-1185">Reference proteome</keyword>
<feature type="region of interest" description="Disordered" evidence="1">
    <location>
        <begin position="49"/>
        <end position="81"/>
    </location>
</feature>
<proteinExistence type="predicted"/>
<feature type="compositionally biased region" description="Pro residues" evidence="1">
    <location>
        <begin position="69"/>
        <end position="81"/>
    </location>
</feature>
<dbReference type="EMBL" id="CM010717">
    <property type="protein sequence ID" value="RZC53715.1"/>
    <property type="molecule type" value="Genomic_DNA"/>
</dbReference>
<organism evidence="2 3">
    <name type="scientific">Papaver somniferum</name>
    <name type="common">Opium poppy</name>
    <dbReference type="NCBI Taxonomy" id="3469"/>
    <lineage>
        <taxon>Eukaryota</taxon>
        <taxon>Viridiplantae</taxon>
        <taxon>Streptophyta</taxon>
        <taxon>Embryophyta</taxon>
        <taxon>Tracheophyta</taxon>
        <taxon>Spermatophyta</taxon>
        <taxon>Magnoliopsida</taxon>
        <taxon>Ranunculales</taxon>
        <taxon>Papaveraceae</taxon>
        <taxon>Papaveroideae</taxon>
        <taxon>Papaver</taxon>
    </lineage>
</organism>
<name>A0A4Y7J243_PAPSO</name>